<dbReference type="SUPFAM" id="SSF81296">
    <property type="entry name" value="E set domains"/>
    <property type="match status" value="2"/>
</dbReference>
<dbReference type="AlphaFoldDB" id="A0A813RLL0"/>
<sequence length="357" mass="40619">MKYFSIKLNKEIPIYSGGETLKGTLSFGLIEKLKINSVKLRIVGKAKVQWTHGEATYRDVEKYIDVILFFLKKEADNDLYIQPGDYSYPFEVKLPENAPTSFEHLNGRIRYSIKGTIDIPWAFDKHTKKSFSVLSHVDLNDYANVKQPYGVSAQKTLCCGPCSSKPITVTFSVSKIGHVPGEPILFNVSVVNQTRKEIKQMKVTLMQNLRFEAKSRVRNCTRKVASMEFPNKVGIKTTEKWNNLPILIPSVSPSTMGNSRLIDVSYELFLNFDATGVSTSTDLNVPIVIGTIPLRKGNKIGNTDLPFLLEECVFEPDPIQIKENEQKQKRREVFETDANTFKPLYPYYKDYTGDEEF</sequence>
<comment type="similarity">
    <text evidence="1">Belongs to the arrestin family.</text>
</comment>
<reference evidence="3" key="1">
    <citation type="submission" date="2021-02" db="EMBL/GenBank/DDBJ databases">
        <authorList>
            <person name="Nowell W R."/>
        </authorList>
    </citation>
    <scope>NUCLEOTIDE SEQUENCE</scope>
    <source>
        <strain evidence="3">Ploen Becks lab</strain>
    </source>
</reference>
<dbReference type="SMART" id="SM01017">
    <property type="entry name" value="Arrestin_C"/>
    <property type="match status" value="1"/>
</dbReference>
<feature type="domain" description="Arrestin C-terminal-like" evidence="2">
    <location>
        <begin position="163"/>
        <end position="294"/>
    </location>
</feature>
<dbReference type="InterPro" id="IPR011022">
    <property type="entry name" value="Arrestin_C-like"/>
</dbReference>
<comment type="caution">
    <text evidence="3">The sequence shown here is derived from an EMBL/GenBank/DDBJ whole genome shotgun (WGS) entry which is preliminary data.</text>
</comment>
<dbReference type="Proteomes" id="UP000663879">
    <property type="component" value="Unassembled WGS sequence"/>
</dbReference>
<dbReference type="GO" id="GO:0005737">
    <property type="term" value="C:cytoplasm"/>
    <property type="evidence" value="ECO:0007669"/>
    <property type="project" value="TreeGrafter"/>
</dbReference>
<dbReference type="Gene3D" id="2.60.40.640">
    <property type="match status" value="2"/>
</dbReference>
<proteinExistence type="inferred from homology"/>
<dbReference type="GO" id="GO:0015031">
    <property type="term" value="P:protein transport"/>
    <property type="evidence" value="ECO:0007669"/>
    <property type="project" value="TreeGrafter"/>
</dbReference>
<evidence type="ECO:0000256" key="1">
    <source>
        <dbReference type="ARBA" id="ARBA00005298"/>
    </source>
</evidence>
<evidence type="ECO:0000313" key="4">
    <source>
        <dbReference type="Proteomes" id="UP000663879"/>
    </source>
</evidence>
<dbReference type="EMBL" id="CAJNOC010000613">
    <property type="protein sequence ID" value="CAF0782805.1"/>
    <property type="molecule type" value="Genomic_DNA"/>
</dbReference>
<dbReference type="InterPro" id="IPR011021">
    <property type="entry name" value="Arrestin-like_N"/>
</dbReference>
<keyword evidence="4" id="KW-1185">Reference proteome</keyword>
<dbReference type="OrthoDB" id="2333384at2759"/>
<dbReference type="PANTHER" id="PTHR11188:SF176">
    <property type="entry name" value="ARRESTIN DOMAIN-CONTAINING PROTEIN 1"/>
    <property type="match status" value="1"/>
</dbReference>
<dbReference type="InterPro" id="IPR050357">
    <property type="entry name" value="Arrestin_domain-protein"/>
</dbReference>
<dbReference type="InterPro" id="IPR014756">
    <property type="entry name" value="Ig_E-set"/>
</dbReference>
<gene>
    <name evidence="3" type="ORF">OXX778_LOCUS5553</name>
</gene>
<name>A0A813RLL0_9BILA</name>
<organism evidence="3 4">
    <name type="scientific">Brachionus calyciflorus</name>
    <dbReference type="NCBI Taxonomy" id="104777"/>
    <lineage>
        <taxon>Eukaryota</taxon>
        <taxon>Metazoa</taxon>
        <taxon>Spiralia</taxon>
        <taxon>Gnathifera</taxon>
        <taxon>Rotifera</taxon>
        <taxon>Eurotatoria</taxon>
        <taxon>Monogononta</taxon>
        <taxon>Pseudotrocha</taxon>
        <taxon>Ploima</taxon>
        <taxon>Brachionidae</taxon>
        <taxon>Brachionus</taxon>
    </lineage>
</organism>
<evidence type="ECO:0000313" key="3">
    <source>
        <dbReference type="EMBL" id="CAF0782805.1"/>
    </source>
</evidence>
<dbReference type="Pfam" id="PF00339">
    <property type="entry name" value="Arrestin_N"/>
    <property type="match status" value="1"/>
</dbReference>
<dbReference type="InterPro" id="IPR014752">
    <property type="entry name" value="Arrestin-like_C"/>
</dbReference>
<dbReference type="Pfam" id="PF02752">
    <property type="entry name" value="Arrestin_C"/>
    <property type="match status" value="1"/>
</dbReference>
<accession>A0A813RLL0</accession>
<protein>
    <recommendedName>
        <fullName evidence="2">Arrestin C-terminal-like domain-containing protein</fullName>
    </recommendedName>
</protein>
<dbReference type="PANTHER" id="PTHR11188">
    <property type="entry name" value="ARRESTIN DOMAIN CONTAINING PROTEIN"/>
    <property type="match status" value="1"/>
</dbReference>
<evidence type="ECO:0000259" key="2">
    <source>
        <dbReference type="SMART" id="SM01017"/>
    </source>
</evidence>